<organism evidence="2 3">
    <name type="scientific">Halalkalibacter krulwichiae</name>
    <dbReference type="NCBI Taxonomy" id="199441"/>
    <lineage>
        <taxon>Bacteria</taxon>
        <taxon>Bacillati</taxon>
        <taxon>Bacillota</taxon>
        <taxon>Bacilli</taxon>
        <taxon>Bacillales</taxon>
        <taxon>Bacillaceae</taxon>
        <taxon>Halalkalibacter</taxon>
    </lineage>
</organism>
<evidence type="ECO:0000313" key="3">
    <source>
        <dbReference type="Proteomes" id="UP000193006"/>
    </source>
</evidence>
<feature type="transmembrane region" description="Helical" evidence="1">
    <location>
        <begin position="32"/>
        <end position="51"/>
    </location>
</feature>
<dbReference type="AlphaFoldDB" id="A0A1Y9THR7"/>
<proteinExistence type="predicted"/>
<dbReference type="Proteomes" id="UP000193006">
    <property type="component" value="Chromosome"/>
</dbReference>
<protein>
    <submittedName>
        <fullName evidence="2">Uncharacterized protein</fullName>
    </submittedName>
</protein>
<keyword evidence="1" id="KW-0812">Transmembrane</keyword>
<dbReference type="KEGG" id="bkw:BkAM31D_02010"/>
<dbReference type="EMBL" id="CP020814">
    <property type="protein sequence ID" value="ARK28718.1"/>
    <property type="molecule type" value="Genomic_DNA"/>
</dbReference>
<name>A0A1Y9THR7_9BACI</name>
<sequence>MSEWLKYFLIAVVVMAQLGGIVLIFVNVTWAIWAFSVYGIGIVILIAVFIVERWKEKREEIDYDDCDY</sequence>
<accession>A0A1Y9THR7</accession>
<keyword evidence="3" id="KW-1185">Reference proteome</keyword>
<keyword evidence="1" id="KW-0472">Membrane</keyword>
<feature type="transmembrane region" description="Helical" evidence="1">
    <location>
        <begin position="7"/>
        <end position="26"/>
    </location>
</feature>
<dbReference type="SUPFAM" id="SSF82866">
    <property type="entry name" value="Multidrug efflux transporter AcrB transmembrane domain"/>
    <property type="match status" value="1"/>
</dbReference>
<keyword evidence="1" id="KW-1133">Transmembrane helix</keyword>
<gene>
    <name evidence="2" type="ORF">BkAM31D_02010</name>
</gene>
<evidence type="ECO:0000313" key="2">
    <source>
        <dbReference type="EMBL" id="ARK28718.1"/>
    </source>
</evidence>
<evidence type="ECO:0000256" key="1">
    <source>
        <dbReference type="SAM" id="Phobius"/>
    </source>
</evidence>
<dbReference type="STRING" id="199441.BkAM31D_02010"/>
<dbReference type="RefSeq" id="WP_066158487.1">
    <property type="nucleotide sequence ID" value="NZ_CP020814.1"/>
</dbReference>
<reference evidence="2 3" key="1">
    <citation type="submission" date="2017-04" db="EMBL/GenBank/DDBJ databases">
        <title>Bacillus krulwichiae AM31D Genome sequencing and assembly.</title>
        <authorList>
            <person name="Krulwich T.A."/>
            <person name="Anastor L."/>
            <person name="Ehrlich R."/>
            <person name="Ehrlich G.D."/>
            <person name="Janto B."/>
        </authorList>
    </citation>
    <scope>NUCLEOTIDE SEQUENCE [LARGE SCALE GENOMIC DNA]</scope>
    <source>
        <strain evidence="2 3">AM31D</strain>
    </source>
</reference>